<feature type="transmembrane region" description="Helical" evidence="7">
    <location>
        <begin position="202"/>
        <end position="223"/>
    </location>
</feature>
<keyword evidence="3" id="KW-1003">Cell membrane</keyword>
<dbReference type="InterPro" id="IPR000515">
    <property type="entry name" value="MetI-like"/>
</dbReference>
<evidence type="ECO:0000256" key="2">
    <source>
        <dbReference type="ARBA" id="ARBA00022448"/>
    </source>
</evidence>
<dbReference type="EMBL" id="CYZE01000014">
    <property type="protein sequence ID" value="CUO93709.1"/>
    <property type="molecule type" value="Genomic_DNA"/>
</dbReference>
<keyword evidence="2 7" id="KW-0813">Transport</keyword>
<sequence length="282" mass="32409">MNVKKEKQLRPSSFFKYLFLILGCLVIAAPLYVTIITAFKTREESTVNFFSFPSQFYLGNFREIIEKQNYFRYLGNTVIITVCSLILMALVIPSLSYALSRNMRRSKFYRFSYIYLVIGLFVPFQVVMIPLVKIASSFHMSNIWGLIVLNLVFALRDGVFLFVAYMDSVPRELEESAFIDGAGVVQTYIQIVFPLVKPMTATIMILNGLSVWNDFMLPLLLLNKSKDSWTLQLFQYNFKTTYSFDYNLAFASFLLSMLPVMVVYVFAQKYIIQGLTTGAVKG</sequence>
<dbReference type="InterPro" id="IPR035906">
    <property type="entry name" value="MetI-like_sf"/>
</dbReference>
<dbReference type="SUPFAM" id="SSF161098">
    <property type="entry name" value="MetI-like"/>
    <property type="match status" value="1"/>
</dbReference>
<feature type="transmembrane region" description="Helical" evidence="7">
    <location>
        <begin position="78"/>
        <end position="99"/>
    </location>
</feature>
<dbReference type="RefSeq" id="WP_055658495.1">
    <property type="nucleotide sequence ID" value="NZ_CABIXC010000014.1"/>
</dbReference>
<reference evidence="9 10" key="1">
    <citation type="submission" date="2015-09" db="EMBL/GenBank/DDBJ databases">
        <authorList>
            <consortium name="Pathogen Informatics"/>
        </authorList>
    </citation>
    <scope>NUCLEOTIDE SEQUENCE [LARGE SCALE GENOMIC DNA]</scope>
    <source>
        <strain evidence="9 10">2789STDY5608850</strain>
    </source>
</reference>
<organism evidence="9 10">
    <name type="scientific">Hungatella hathewayi</name>
    <dbReference type="NCBI Taxonomy" id="154046"/>
    <lineage>
        <taxon>Bacteria</taxon>
        <taxon>Bacillati</taxon>
        <taxon>Bacillota</taxon>
        <taxon>Clostridia</taxon>
        <taxon>Lachnospirales</taxon>
        <taxon>Lachnospiraceae</taxon>
        <taxon>Hungatella</taxon>
    </lineage>
</organism>
<dbReference type="Pfam" id="PF00528">
    <property type="entry name" value="BPD_transp_1"/>
    <property type="match status" value="1"/>
</dbReference>
<dbReference type="GO" id="GO:0005886">
    <property type="term" value="C:plasma membrane"/>
    <property type="evidence" value="ECO:0007669"/>
    <property type="project" value="UniProtKB-SubCell"/>
</dbReference>
<feature type="transmembrane region" description="Helical" evidence="7">
    <location>
        <begin position="14"/>
        <end position="39"/>
    </location>
</feature>
<name>A0A174J9A8_9FIRM</name>
<evidence type="ECO:0000256" key="1">
    <source>
        <dbReference type="ARBA" id="ARBA00004651"/>
    </source>
</evidence>
<evidence type="ECO:0000256" key="7">
    <source>
        <dbReference type="RuleBase" id="RU363032"/>
    </source>
</evidence>
<dbReference type="CDD" id="cd06261">
    <property type="entry name" value="TM_PBP2"/>
    <property type="match status" value="1"/>
</dbReference>
<accession>A0A174J9A8</accession>
<comment type="similarity">
    <text evidence="7">Belongs to the binding-protein-dependent transport system permease family.</text>
</comment>
<evidence type="ECO:0000313" key="9">
    <source>
        <dbReference type="EMBL" id="CUO93709.1"/>
    </source>
</evidence>
<dbReference type="Gene3D" id="1.10.3720.10">
    <property type="entry name" value="MetI-like"/>
    <property type="match status" value="1"/>
</dbReference>
<feature type="domain" description="ABC transmembrane type-1" evidence="8">
    <location>
        <begin position="74"/>
        <end position="267"/>
    </location>
</feature>
<keyword evidence="6 7" id="KW-0472">Membrane</keyword>
<evidence type="ECO:0000256" key="6">
    <source>
        <dbReference type="ARBA" id="ARBA00023136"/>
    </source>
</evidence>
<evidence type="ECO:0000256" key="4">
    <source>
        <dbReference type="ARBA" id="ARBA00022692"/>
    </source>
</evidence>
<keyword evidence="5 7" id="KW-1133">Transmembrane helix</keyword>
<dbReference type="PANTHER" id="PTHR43744:SF8">
    <property type="entry name" value="SN-GLYCEROL-3-PHOSPHATE TRANSPORT SYSTEM PERMEASE PROTEIN UGPE"/>
    <property type="match status" value="1"/>
</dbReference>
<dbReference type="Proteomes" id="UP000095651">
    <property type="component" value="Unassembled WGS sequence"/>
</dbReference>
<evidence type="ECO:0000256" key="3">
    <source>
        <dbReference type="ARBA" id="ARBA00022475"/>
    </source>
</evidence>
<feature type="transmembrane region" description="Helical" evidence="7">
    <location>
        <begin position="244"/>
        <end position="267"/>
    </location>
</feature>
<comment type="subcellular location">
    <subcellularLocation>
        <location evidence="1 7">Cell membrane</location>
        <topology evidence="1 7">Multi-pass membrane protein</topology>
    </subcellularLocation>
</comment>
<protein>
    <submittedName>
        <fullName evidence="9">Binding-protein-dependent transport system inner membrane protein</fullName>
    </submittedName>
</protein>
<dbReference type="GO" id="GO:0055085">
    <property type="term" value="P:transmembrane transport"/>
    <property type="evidence" value="ECO:0007669"/>
    <property type="project" value="InterPro"/>
</dbReference>
<dbReference type="PROSITE" id="PS50928">
    <property type="entry name" value="ABC_TM1"/>
    <property type="match status" value="1"/>
</dbReference>
<evidence type="ECO:0000256" key="5">
    <source>
        <dbReference type="ARBA" id="ARBA00022989"/>
    </source>
</evidence>
<keyword evidence="4 7" id="KW-0812">Transmembrane</keyword>
<feature type="transmembrane region" description="Helical" evidence="7">
    <location>
        <begin position="143"/>
        <end position="165"/>
    </location>
</feature>
<proteinExistence type="inferred from homology"/>
<dbReference type="AlphaFoldDB" id="A0A174J9A8"/>
<gene>
    <name evidence="9" type="primary">ycjP_88</name>
    <name evidence="9" type="ORF">ERS852407_04471</name>
</gene>
<feature type="transmembrane region" description="Helical" evidence="7">
    <location>
        <begin position="111"/>
        <end position="131"/>
    </location>
</feature>
<evidence type="ECO:0000313" key="10">
    <source>
        <dbReference type="Proteomes" id="UP000095651"/>
    </source>
</evidence>
<evidence type="ECO:0000259" key="8">
    <source>
        <dbReference type="PROSITE" id="PS50928"/>
    </source>
</evidence>
<dbReference type="PANTHER" id="PTHR43744">
    <property type="entry name" value="ABC TRANSPORTER PERMEASE PROTEIN MG189-RELATED-RELATED"/>
    <property type="match status" value="1"/>
</dbReference>